<dbReference type="Pfam" id="PF12784">
    <property type="entry name" value="PDDEXK_2"/>
    <property type="match status" value="1"/>
</dbReference>
<dbReference type="InterPro" id="IPR010106">
    <property type="entry name" value="RpnA"/>
</dbReference>
<gene>
    <name evidence="1" type="ORF">J2Z66_005845</name>
</gene>
<dbReference type="EMBL" id="JAGGLB010000024">
    <property type="protein sequence ID" value="MBP1994209.1"/>
    <property type="molecule type" value="Genomic_DNA"/>
</dbReference>
<organism evidence="1 2">
    <name type="scientific">Paenibacillus eucommiae</name>
    <dbReference type="NCBI Taxonomy" id="1355755"/>
    <lineage>
        <taxon>Bacteria</taxon>
        <taxon>Bacillati</taxon>
        <taxon>Bacillota</taxon>
        <taxon>Bacilli</taxon>
        <taxon>Bacillales</taxon>
        <taxon>Paenibacillaceae</taxon>
        <taxon>Paenibacillus</taxon>
    </lineage>
</organism>
<comment type="caution">
    <text evidence="1">The sequence shown here is derived from an EMBL/GenBank/DDBJ whole genome shotgun (WGS) entry which is preliminary data.</text>
</comment>
<reference evidence="1 2" key="1">
    <citation type="submission" date="2021-03" db="EMBL/GenBank/DDBJ databases">
        <title>Genomic Encyclopedia of Type Strains, Phase IV (KMG-IV): sequencing the most valuable type-strain genomes for metagenomic binning, comparative biology and taxonomic classification.</title>
        <authorList>
            <person name="Goeker M."/>
        </authorList>
    </citation>
    <scope>NUCLEOTIDE SEQUENCE [LARGE SCALE GENOMIC DNA]</scope>
    <source>
        <strain evidence="1 2">DSM 26048</strain>
    </source>
</reference>
<evidence type="ECO:0000313" key="1">
    <source>
        <dbReference type="EMBL" id="MBP1994209.1"/>
    </source>
</evidence>
<proteinExistence type="predicted"/>
<protein>
    <submittedName>
        <fullName evidence="1">Transposase/invertase (TIGR01784 family)</fullName>
    </submittedName>
</protein>
<dbReference type="PANTHER" id="PTHR41317:SF1">
    <property type="entry name" value="PD-(D_E)XK NUCLEASE FAMILY TRANSPOSASE"/>
    <property type="match status" value="1"/>
</dbReference>
<accession>A0ABS4J2Y6</accession>
<dbReference type="NCBIfam" id="TIGR01784">
    <property type="entry name" value="T_den_put_tspse"/>
    <property type="match status" value="1"/>
</dbReference>
<dbReference type="RefSeq" id="WP_209976064.1">
    <property type="nucleotide sequence ID" value="NZ_JAGGLB010000024.1"/>
</dbReference>
<dbReference type="PANTHER" id="PTHR41317">
    <property type="entry name" value="PD-(D_E)XK NUCLEASE FAMILY TRANSPOSASE"/>
    <property type="match status" value="1"/>
</dbReference>
<keyword evidence="2" id="KW-1185">Reference proteome</keyword>
<dbReference type="Proteomes" id="UP001519287">
    <property type="component" value="Unassembled WGS sequence"/>
</dbReference>
<name>A0ABS4J2Y6_9BACL</name>
<sequence>MTDLLDPRNDFVFKRIFGSEENKDVLLAFLNRTFTESGEPPLTEIILLNPYTDKDAPLDKQSIFDIWAKTTEGKLINVEMQLFNKYDIEKRTLYYWSKRYSSQLQEGQTYKELKKCVTINILNYSFIANDRYHNVYHLREDHTGIELTDEIEVHFLELSKLDDQSVPVEGGLINWLLFLKGSDKSNWEVLKMNEPTLKKAMDTLEFLSQDREARRLYEKRQKYLHDEASMIEWATEKGMAEGMAKGMAEGMEKGEHKKALEIAKNMLSLGIEVSVIAKASGLSESEVESLKPIH</sequence>
<evidence type="ECO:0000313" key="2">
    <source>
        <dbReference type="Proteomes" id="UP001519287"/>
    </source>
</evidence>